<comment type="caution">
    <text evidence="1">The sequence shown here is derived from an EMBL/GenBank/DDBJ whole genome shotgun (WGS) entry which is preliminary data.</text>
</comment>
<dbReference type="Proteomes" id="UP000257143">
    <property type="component" value="Unassembled WGS sequence"/>
</dbReference>
<organism evidence="1 2">
    <name type="scientific">Oceanobacillus arenosus</name>
    <dbReference type="NCBI Taxonomy" id="1229153"/>
    <lineage>
        <taxon>Bacteria</taxon>
        <taxon>Bacillati</taxon>
        <taxon>Bacillota</taxon>
        <taxon>Bacilli</taxon>
        <taxon>Bacillales</taxon>
        <taxon>Bacillaceae</taxon>
        <taxon>Oceanobacillus</taxon>
    </lineage>
</organism>
<evidence type="ECO:0000313" key="2">
    <source>
        <dbReference type="Proteomes" id="UP000257143"/>
    </source>
</evidence>
<gene>
    <name evidence="1" type="ORF">CWR48_17290</name>
</gene>
<reference evidence="2" key="1">
    <citation type="submission" date="2017-11" db="EMBL/GenBank/DDBJ databases">
        <authorList>
            <person name="Zhu W."/>
        </authorList>
    </citation>
    <scope>NUCLEOTIDE SEQUENCE [LARGE SCALE GENOMIC DNA]</scope>
    <source>
        <strain evidence="2">CAU 1183</strain>
    </source>
</reference>
<dbReference type="AlphaFoldDB" id="A0A3D8PMD0"/>
<name>A0A3D8PMD0_9BACI</name>
<evidence type="ECO:0000313" key="1">
    <source>
        <dbReference type="EMBL" id="RDW16398.1"/>
    </source>
</evidence>
<dbReference type="EMBL" id="PIOC01000027">
    <property type="protein sequence ID" value="RDW16398.1"/>
    <property type="molecule type" value="Genomic_DNA"/>
</dbReference>
<keyword evidence="2" id="KW-1185">Reference proteome</keyword>
<accession>A0A3D8PMD0</accession>
<proteinExistence type="predicted"/>
<sequence>MTVIAILVDRNTNVIITNMIVTAIPVDRNTSVSITNMTVIAILAGMTVETSIVNVNATFAKNMTTNHVRKGLQNSLELQQRLRIP</sequence>
<dbReference type="RefSeq" id="WP_115774585.1">
    <property type="nucleotide sequence ID" value="NZ_PIOC01000027.1"/>
</dbReference>
<protein>
    <submittedName>
        <fullName evidence="1">Uncharacterized protein</fullName>
    </submittedName>
</protein>